<sequence length="460" mass="51385">MAATIPALPPNVDDYRLIDLFGKDSYDNLGESKPWSNDPVTLKILTLLFLTLSWAFVTFRLYIRLRTVRSAGWDDVFVFLYLIAGSVGSISFIVSLDYGAGQHMILLTMGDLKTFLILFYLMNGFFNLGSAFIKLSLLCQYLRIFPRGSWIWRATVAVAAAVFVWGFTFSFMAFFPCSRGPQFDPLGKKPGTFCWAYGSNDPDIFTTTFNAHTVMNMVFDLIILVLPFQLYMNKTMTNKMRLGLLALLFMGALVNFLSIWRLQTIFEHKAGWFPTHDPTWYGPISILLGVLEINVASICASVPIFWPVVAPYLGSIFVTHEVSVQVVEYRDDDLESSPDGSSTRPGTGGGNGSGKQQLHHQRSDSEIRLNALPYPADRKGHDRTNSGGGGGNEETARIVAPPVLDAQEARVDRWFDEEFAGYQGGPQRAGTPKGGHARMGSSQSRVRSDSVRRKDKWYQI</sequence>
<feature type="transmembrane region" description="Helical" evidence="7">
    <location>
        <begin position="150"/>
        <end position="175"/>
    </location>
</feature>
<evidence type="ECO:0000256" key="3">
    <source>
        <dbReference type="ARBA" id="ARBA00022989"/>
    </source>
</evidence>
<dbReference type="Pfam" id="PF20684">
    <property type="entry name" value="Fung_rhodopsin"/>
    <property type="match status" value="1"/>
</dbReference>
<keyword evidence="2 7" id="KW-0812">Transmembrane</keyword>
<evidence type="ECO:0000256" key="5">
    <source>
        <dbReference type="ARBA" id="ARBA00038359"/>
    </source>
</evidence>
<feature type="domain" description="Rhodopsin" evidence="8">
    <location>
        <begin position="59"/>
        <end position="309"/>
    </location>
</feature>
<evidence type="ECO:0000313" key="9">
    <source>
        <dbReference type="EMBL" id="KAK8033936.1"/>
    </source>
</evidence>
<dbReference type="EMBL" id="JAQQWI010000006">
    <property type="protein sequence ID" value="KAK8033936.1"/>
    <property type="molecule type" value="Genomic_DNA"/>
</dbReference>
<comment type="subcellular location">
    <subcellularLocation>
        <location evidence="1">Membrane</location>
        <topology evidence="1">Multi-pass membrane protein</topology>
    </subcellularLocation>
</comment>
<protein>
    <recommendedName>
        <fullName evidence="8">Rhodopsin domain-containing protein</fullName>
    </recommendedName>
</protein>
<evidence type="ECO:0000256" key="2">
    <source>
        <dbReference type="ARBA" id="ARBA00022692"/>
    </source>
</evidence>
<feature type="transmembrane region" description="Helical" evidence="7">
    <location>
        <begin position="280"/>
        <end position="306"/>
    </location>
</feature>
<reference evidence="9 10" key="1">
    <citation type="submission" date="2023-01" db="EMBL/GenBank/DDBJ databases">
        <title>Analysis of 21 Apiospora genomes using comparative genomics revels a genus with tremendous synthesis potential of carbohydrate active enzymes and secondary metabolites.</title>
        <authorList>
            <person name="Sorensen T."/>
        </authorList>
    </citation>
    <scope>NUCLEOTIDE SEQUENCE [LARGE SCALE GENOMIC DNA]</scope>
    <source>
        <strain evidence="9 10">CBS 20057</strain>
    </source>
</reference>
<comment type="caution">
    <text evidence="9">The sequence shown here is derived from an EMBL/GenBank/DDBJ whole genome shotgun (WGS) entry which is preliminary data.</text>
</comment>
<feature type="transmembrane region" description="Helical" evidence="7">
    <location>
        <begin position="75"/>
        <end position="95"/>
    </location>
</feature>
<evidence type="ECO:0000256" key="7">
    <source>
        <dbReference type="SAM" id="Phobius"/>
    </source>
</evidence>
<feature type="transmembrane region" description="Helical" evidence="7">
    <location>
        <begin position="242"/>
        <end position="260"/>
    </location>
</feature>
<accession>A0ABR1SJ85</accession>
<keyword evidence="10" id="KW-1185">Reference proteome</keyword>
<feature type="region of interest" description="Disordered" evidence="6">
    <location>
        <begin position="331"/>
        <end position="401"/>
    </location>
</feature>
<gene>
    <name evidence="9" type="ORF">PG991_003334</name>
</gene>
<feature type="transmembrane region" description="Helical" evidence="7">
    <location>
        <begin position="209"/>
        <end position="230"/>
    </location>
</feature>
<proteinExistence type="inferred from homology"/>
<organism evidence="9 10">
    <name type="scientific">Apiospora marii</name>
    <dbReference type="NCBI Taxonomy" id="335849"/>
    <lineage>
        <taxon>Eukaryota</taxon>
        <taxon>Fungi</taxon>
        <taxon>Dikarya</taxon>
        <taxon>Ascomycota</taxon>
        <taxon>Pezizomycotina</taxon>
        <taxon>Sordariomycetes</taxon>
        <taxon>Xylariomycetidae</taxon>
        <taxon>Amphisphaeriales</taxon>
        <taxon>Apiosporaceae</taxon>
        <taxon>Apiospora</taxon>
    </lineage>
</organism>
<keyword evidence="3 7" id="KW-1133">Transmembrane helix</keyword>
<evidence type="ECO:0000313" key="10">
    <source>
        <dbReference type="Proteomes" id="UP001396898"/>
    </source>
</evidence>
<evidence type="ECO:0000256" key="6">
    <source>
        <dbReference type="SAM" id="MobiDB-lite"/>
    </source>
</evidence>
<feature type="region of interest" description="Disordered" evidence="6">
    <location>
        <begin position="420"/>
        <end position="460"/>
    </location>
</feature>
<feature type="transmembrane region" description="Helical" evidence="7">
    <location>
        <begin position="115"/>
        <end position="138"/>
    </location>
</feature>
<dbReference type="PANTHER" id="PTHR33048:SF47">
    <property type="entry name" value="INTEGRAL MEMBRANE PROTEIN-RELATED"/>
    <property type="match status" value="1"/>
</dbReference>
<dbReference type="InterPro" id="IPR049326">
    <property type="entry name" value="Rhodopsin_dom_fungi"/>
</dbReference>
<feature type="transmembrane region" description="Helical" evidence="7">
    <location>
        <begin position="44"/>
        <end position="63"/>
    </location>
</feature>
<name>A0ABR1SJ85_9PEZI</name>
<dbReference type="PANTHER" id="PTHR33048">
    <property type="entry name" value="PTH11-LIKE INTEGRAL MEMBRANE PROTEIN (AFU_ORTHOLOGUE AFUA_5G11245)"/>
    <property type="match status" value="1"/>
</dbReference>
<evidence type="ECO:0000256" key="1">
    <source>
        <dbReference type="ARBA" id="ARBA00004141"/>
    </source>
</evidence>
<comment type="similarity">
    <text evidence="5">Belongs to the SAT4 family.</text>
</comment>
<keyword evidence="4 7" id="KW-0472">Membrane</keyword>
<evidence type="ECO:0000256" key="4">
    <source>
        <dbReference type="ARBA" id="ARBA00023136"/>
    </source>
</evidence>
<evidence type="ECO:0000259" key="8">
    <source>
        <dbReference type="Pfam" id="PF20684"/>
    </source>
</evidence>
<dbReference type="Proteomes" id="UP001396898">
    <property type="component" value="Unassembled WGS sequence"/>
</dbReference>
<dbReference type="InterPro" id="IPR052337">
    <property type="entry name" value="SAT4-like"/>
</dbReference>